<keyword evidence="2" id="KW-1185">Reference proteome</keyword>
<evidence type="ECO:0000313" key="1">
    <source>
        <dbReference type="EMBL" id="CAG8831735.1"/>
    </source>
</evidence>
<reference evidence="1" key="1">
    <citation type="submission" date="2021-06" db="EMBL/GenBank/DDBJ databases">
        <authorList>
            <person name="Kallberg Y."/>
            <person name="Tangrot J."/>
            <person name="Rosling A."/>
        </authorList>
    </citation>
    <scope>NUCLEOTIDE SEQUENCE</scope>
    <source>
        <strain evidence="1">FL966</strain>
    </source>
</reference>
<dbReference type="EMBL" id="CAJVQA010066831">
    <property type="protein sequence ID" value="CAG8831735.1"/>
    <property type="molecule type" value="Genomic_DNA"/>
</dbReference>
<sequence>NNGKRFSKENSNSEYSDSEYSNLELLIYKSENSNEEKFNNKKIKLNKEEIR</sequence>
<feature type="non-terminal residue" evidence="1">
    <location>
        <position position="51"/>
    </location>
</feature>
<name>A0A9N9KJK5_9GLOM</name>
<gene>
    <name evidence="1" type="ORF">CPELLU_LOCUS20768</name>
</gene>
<protein>
    <submittedName>
        <fullName evidence="1">4163_t:CDS:1</fullName>
    </submittedName>
</protein>
<dbReference type="AlphaFoldDB" id="A0A9N9KJK5"/>
<evidence type="ECO:0000313" key="2">
    <source>
        <dbReference type="Proteomes" id="UP000789759"/>
    </source>
</evidence>
<feature type="non-terminal residue" evidence="1">
    <location>
        <position position="1"/>
    </location>
</feature>
<comment type="caution">
    <text evidence="1">The sequence shown here is derived from an EMBL/GenBank/DDBJ whole genome shotgun (WGS) entry which is preliminary data.</text>
</comment>
<proteinExistence type="predicted"/>
<organism evidence="1 2">
    <name type="scientific">Cetraspora pellucida</name>
    <dbReference type="NCBI Taxonomy" id="1433469"/>
    <lineage>
        <taxon>Eukaryota</taxon>
        <taxon>Fungi</taxon>
        <taxon>Fungi incertae sedis</taxon>
        <taxon>Mucoromycota</taxon>
        <taxon>Glomeromycotina</taxon>
        <taxon>Glomeromycetes</taxon>
        <taxon>Diversisporales</taxon>
        <taxon>Gigasporaceae</taxon>
        <taxon>Cetraspora</taxon>
    </lineage>
</organism>
<dbReference type="Proteomes" id="UP000789759">
    <property type="component" value="Unassembled WGS sequence"/>
</dbReference>
<accession>A0A9N9KJK5</accession>